<dbReference type="NCBIfam" id="TIGR01509">
    <property type="entry name" value="HAD-SF-IA-v3"/>
    <property type="match status" value="1"/>
</dbReference>
<dbReference type="Gene3D" id="1.10.150.240">
    <property type="entry name" value="Putative phosphatase, domain 2"/>
    <property type="match status" value="1"/>
</dbReference>
<dbReference type="PRINTS" id="PR00413">
    <property type="entry name" value="HADHALOGNASE"/>
</dbReference>
<keyword evidence="6 8" id="KW-0378">Hydrolase</keyword>
<dbReference type="NCBIfam" id="TIGR02253">
    <property type="entry name" value="CTE7"/>
    <property type="match status" value="1"/>
</dbReference>
<evidence type="ECO:0000256" key="7">
    <source>
        <dbReference type="ARBA" id="ARBA00022842"/>
    </source>
</evidence>
<dbReference type="InterPro" id="IPR011950">
    <property type="entry name" value="HAD-SF_hydro_IA_CTE7"/>
</dbReference>
<accession>A0A5C0XMB7</accession>
<dbReference type="Pfam" id="PF00702">
    <property type="entry name" value="Hydrolase"/>
    <property type="match status" value="1"/>
</dbReference>
<dbReference type="GO" id="GO:0016791">
    <property type="term" value="F:phosphatase activity"/>
    <property type="evidence" value="ECO:0007669"/>
    <property type="project" value="TreeGrafter"/>
</dbReference>
<dbReference type="InterPro" id="IPR023198">
    <property type="entry name" value="PGP-like_dom2"/>
</dbReference>
<name>A0A5C0XMB7_PYRFU</name>
<protein>
    <recommendedName>
        <fullName evidence="4">Glyceraldehyde 3-phosphate phosphatase</fullName>
    </recommendedName>
</protein>
<evidence type="ECO:0000313" key="9">
    <source>
        <dbReference type="Proteomes" id="UP000324354"/>
    </source>
</evidence>
<dbReference type="Proteomes" id="UP000324354">
    <property type="component" value="Chromosome"/>
</dbReference>
<dbReference type="SMR" id="A0A5C0XMB7"/>
<reference evidence="8 9" key="1">
    <citation type="submission" date="2017-08" db="EMBL/GenBank/DDBJ databases">
        <title>Resequencing and Reannotation of the genome of Pyrococcus furiosus type strain DSM3638.</title>
        <authorList>
            <person name="Reichelt R.M."/>
            <person name="Bunk B."/>
        </authorList>
    </citation>
    <scope>NUCLEOTIDE SEQUENCE [LARGE SCALE GENOMIC DNA]</scope>
    <source>
        <strain evidence="8 9">DSM 3638</strain>
    </source>
</reference>
<dbReference type="PANTHER" id="PTHR46470">
    <property type="entry name" value="N-ACYLNEURAMINATE-9-PHOSPHATASE"/>
    <property type="match status" value="1"/>
</dbReference>
<evidence type="ECO:0000256" key="5">
    <source>
        <dbReference type="ARBA" id="ARBA00022723"/>
    </source>
</evidence>
<comment type="cofactor">
    <cofactor evidence="1">
        <name>Mg(2+)</name>
        <dbReference type="ChEBI" id="CHEBI:18420"/>
    </cofactor>
</comment>
<evidence type="ECO:0000256" key="6">
    <source>
        <dbReference type="ARBA" id="ARBA00022801"/>
    </source>
</evidence>
<dbReference type="SFLD" id="SFLDG01129">
    <property type="entry name" value="C1.5:_HAD__Beta-PGM__Phosphata"/>
    <property type="match status" value="1"/>
</dbReference>
<evidence type="ECO:0000256" key="4">
    <source>
        <dbReference type="ARBA" id="ARBA00019531"/>
    </source>
</evidence>
<dbReference type="SUPFAM" id="SSF56784">
    <property type="entry name" value="HAD-like"/>
    <property type="match status" value="1"/>
</dbReference>
<evidence type="ECO:0000256" key="1">
    <source>
        <dbReference type="ARBA" id="ARBA00001946"/>
    </source>
</evidence>
<dbReference type="GO" id="GO:0046872">
    <property type="term" value="F:metal ion binding"/>
    <property type="evidence" value="ECO:0007669"/>
    <property type="project" value="UniProtKB-KW"/>
</dbReference>
<dbReference type="NCBIfam" id="TIGR01549">
    <property type="entry name" value="HAD-SF-IA-v1"/>
    <property type="match status" value="1"/>
</dbReference>
<gene>
    <name evidence="8" type="ORF">PFDSM3638_02305</name>
</gene>
<proteinExistence type="inferred from homology"/>
<dbReference type="GeneID" id="13302273"/>
<evidence type="ECO:0000313" key="8">
    <source>
        <dbReference type="EMBL" id="QEK78176.1"/>
    </source>
</evidence>
<dbReference type="RefSeq" id="WP_014835149.1">
    <property type="nucleotide sequence ID" value="NZ_CP023154.1"/>
</dbReference>
<organism evidence="8 9">
    <name type="scientific">Pyrococcus furiosus (strain ATCC 43587 / DSM 3638 / JCM 8422 / Vc1)</name>
    <dbReference type="NCBI Taxonomy" id="186497"/>
    <lineage>
        <taxon>Archaea</taxon>
        <taxon>Methanobacteriati</taxon>
        <taxon>Methanobacteriota</taxon>
        <taxon>Thermococci</taxon>
        <taxon>Thermococcales</taxon>
        <taxon>Thermococcaceae</taxon>
        <taxon>Pyrococcus</taxon>
    </lineage>
</organism>
<dbReference type="AlphaFoldDB" id="A0A5C0XMB7"/>
<dbReference type="EMBL" id="CP023154">
    <property type="protein sequence ID" value="QEK78176.1"/>
    <property type="molecule type" value="Genomic_DNA"/>
</dbReference>
<comment type="similarity">
    <text evidence="3">Belongs to the HAD-like hydrolase superfamily.</text>
</comment>
<dbReference type="SFLD" id="SFLDS00003">
    <property type="entry name" value="Haloacid_Dehalogenase"/>
    <property type="match status" value="1"/>
</dbReference>
<dbReference type="PANTHER" id="PTHR46470:SF2">
    <property type="entry name" value="GLYCERALDEHYDE 3-PHOSPHATE PHOSPHATASE"/>
    <property type="match status" value="1"/>
</dbReference>
<comment type="function">
    <text evidence="2">Catalyzes the dephosphorylation of D,L-glyceraldehyde 3-phosphate in vitro.</text>
</comment>
<dbReference type="GO" id="GO:0044281">
    <property type="term" value="P:small molecule metabolic process"/>
    <property type="evidence" value="ECO:0007669"/>
    <property type="project" value="UniProtKB-ARBA"/>
</dbReference>
<dbReference type="InterPro" id="IPR023214">
    <property type="entry name" value="HAD_sf"/>
</dbReference>
<dbReference type="InterPro" id="IPR036412">
    <property type="entry name" value="HAD-like_sf"/>
</dbReference>
<sequence length="234" mass="26992">MIKAVFFDFIGTLLSQEGEYETHLKIMEEVLGENKKISPEELLREYEALTREAFSQYAGKPFKPIRIIEEEIMKKLAEKYGFDYPENFWEIHLKAHQRYGKLYPEVVEVLNELKKREYHVGLITDSDTAYLRAHLEALGIAELFDSITTSEEAGFFKPHPRIFEVALKKAGVKGSEAVYVGDNPIKDCGGARQLDMLSILVDRKGEKKELWKECEFVISDLREVIQIVEELNGQ</sequence>
<keyword evidence="7" id="KW-0460">Magnesium</keyword>
<dbReference type="InterPro" id="IPR006439">
    <property type="entry name" value="HAD-SF_hydro_IA"/>
</dbReference>
<keyword evidence="5" id="KW-0479">Metal-binding</keyword>
<dbReference type="Gene3D" id="3.40.50.1000">
    <property type="entry name" value="HAD superfamily/HAD-like"/>
    <property type="match status" value="1"/>
</dbReference>
<evidence type="ECO:0000256" key="2">
    <source>
        <dbReference type="ARBA" id="ARBA00003513"/>
    </source>
</evidence>
<dbReference type="SFLD" id="SFLDG01135">
    <property type="entry name" value="C1.5.6:_HAD__Beta-PGM__Phospha"/>
    <property type="match status" value="1"/>
</dbReference>
<evidence type="ECO:0000256" key="3">
    <source>
        <dbReference type="ARBA" id="ARBA00007958"/>
    </source>
</evidence>
<dbReference type="InterPro" id="IPR051400">
    <property type="entry name" value="HAD-like_hydrolase"/>
</dbReference>
<dbReference type="GeneID" id="41712264"/>